<evidence type="ECO:0000313" key="4">
    <source>
        <dbReference type="WBParaSite" id="L893_g33069.t1"/>
    </source>
</evidence>
<keyword evidence="1" id="KW-0812">Transmembrane</keyword>
<feature type="transmembrane region" description="Helical" evidence="1">
    <location>
        <begin position="105"/>
        <end position="126"/>
    </location>
</feature>
<organism evidence="3 4">
    <name type="scientific">Steinernema glaseri</name>
    <dbReference type="NCBI Taxonomy" id="37863"/>
    <lineage>
        <taxon>Eukaryota</taxon>
        <taxon>Metazoa</taxon>
        <taxon>Ecdysozoa</taxon>
        <taxon>Nematoda</taxon>
        <taxon>Chromadorea</taxon>
        <taxon>Rhabditida</taxon>
        <taxon>Tylenchina</taxon>
        <taxon>Panagrolaimomorpha</taxon>
        <taxon>Strongyloidoidea</taxon>
        <taxon>Steinernematidae</taxon>
        <taxon>Steinernema</taxon>
    </lineage>
</organism>
<dbReference type="InterPro" id="IPR019430">
    <property type="entry name" value="7TM_GPCR_serpentine_rcpt_Srx"/>
</dbReference>
<evidence type="ECO:0000259" key="2">
    <source>
        <dbReference type="Pfam" id="PF10328"/>
    </source>
</evidence>
<evidence type="ECO:0000313" key="3">
    <source>
        <dbReference type="Proteomes" id="UP000095287"/>
    </source>
</evidence>
<keyword evidence="3" id="KW-1185">Reference proteome</keyword>
<feature type="domain" description="7TM GPCR serpentine receptor class x (Srx)" evidence="2">
    <location>
        <begin position="8"/>
        <end position="127"/>
    </location>
</feature>
<name>A0A1I8A6G5_9BILA</name>
<feature type="transmembrane region" description="Helical" evidence="1">
    <location>
        <begin position="30"/>
        <end position="51"/>
    </location>
</feature>
<dbReference type="WBParaSite" id="L893_g33069.t1">
    <property type="protein sequence ID" value="L893_g33069.t1"/>
    <property type="gene ID" value="L893_g33069"/>
</dbReference>
<evidence type="ECO:0000256" key="1">
    <source>
        <dbReference type="SAM" id="Phobius"/>
    </source>
</evidence>
<feature type="transmembrane region" description="Helical" evidence="1">
    <location>
        <begin position="72"/>
        <end position="93"/>
    </location>
</feature>
<keyword evidence="1" id="KW-1133">Transmembrane helix</keyword>
<proteinExistence type="predicted"/>
<dbReference type="Pfam" id="PF10328">
    <property type="entry name" value="7TM_GPCR_Srx"/>
    <property type="match status" value="1"/>
</dbReference>
<reference evidence="4" key="1">
    <citation type="submission" date="2016-11" db="UniProtKB">
        <authorList>
            <consortium name="WormBaseParasite"/>
        </authorList>
    </citation>
    <scope>IDENTIFICATION</scope>
</reference>
<dbReference type="AlphaFoldDB" id="A0A1I8A6G5"/>
<sequence>MVGYSPTLYEYVFVKCDPNMERDFSYVGTVVNRFCFCVCFATVISDLITLIKIILIKRSGKQHKNFLRDVRFFCQTSVQNMTMMVALTMIVLVNNSKSPEGTVMQIFAFNTLILTHINNALALIIFNPEVRARVFRKGAWHSTVADNTNQVIPTHTVHDTSVHVSHS</sequence>
<keyword evidence="1" id="KW-0472">Membrane</keyword>
<dbReference type="Proteomes" id="UP000095287">
    <property type="component" value="Unplaced"/>
</dbReference>
<accession>A0A1I8A6G5</accession>
<protein>
    <submittedName>
        <fullName evidence="4">7TM_GPCR_Srx domain-containing protein</fullName>
    </submittedName>
</protein>